<evidence type="ECO:0000256" key="1">
    <source>
        <dbReference type="ARBA" id="ARBA00023015"/>
    </source>
</evidence>
<dbReference type="PANTHER" id="PTHR42756">
    <property type="entry name" value="TRANSCRIPTIONAL REGULATOR, MARR"/>
    <property type="match status" value="1"/>
</dbReference>
<evidence type="ECO:0000313" key="7">
    <source>
        <dbReference type="Proteomes" id="UP000613113"/>
    </source>
</evidence>
<organism evidence="6 7">
    <name type="scientific">Undibacterium griseum</name>
    <dbReference type="NCBI Taxonomy" id="2762295"/>
    <lineage>
        <taxon>Bacteria</taxon>
        <taxon>Pseudomonadati</taxon>
        <taxon>Pseudomonadota</taxon>
        <taxon>Betaproteobacteria</taxon>
        <taxon>Burkholderiales</taxon>
        <taxon>Oxalobacteraceae</taxon>
        <taxon>Undibacterium</taxon>
    </lineage>
</organism>
<keyword evidence="2" id="KW-0238">DNA-binding</keyword>
<dbReference type="PROSITE" id="PS50995">
    <property type="entry name" value="HTH_MARR_2"/>
    <property type="match status" value="1"/>
</dbReference>
<keyword evidence="3" id="KW-0804">Transcription</keyword>
<accession>A0ABR6YMX2</accession>
<name>A0ABR6YMX2_9BURK</name>
<protein>
    <submittedName>
        <fullName evidence="6">MarR family transcriptional regulator</fullName>
    </submittedName>
</protein>
<evidence type="ECO:0000256" key="3">
    <source>
        <dbReference type="ARBA" id="ARBA00023163"/>
    </source>
</evidence>
<dbReference type="InterPro" id="IPR036390">
    <property type="entry name" value="WH_DNA-bd_sf"/>
</dbReference>
<reference evidence="6 7" key="1">
    <citation type="submission" date="2020-08" db="EMBL/GenBank/DDBJ databases">
        <title>Novel species isolated from subtropical streams in China.</title>
        <authorList>
            <person name="Lu H."/>
        </authorList>
    </citation>
    <scope>NUCLEOTIDE SEQUENCE [LARGE SCALE GENOMIC DNA]</scope>
    <source>
        <strain evidence="6 7">FT31W</strain>
    </source>
</reference>
<feature type="compositionally biased region" description="Polar residues" evidence="4">
    <location>
        <begin position="7"/>
        <end position="24"/>
    </location>
</feature>
<dbReference type="PANTHER" id="PTHR42756:SF1">
    <property type="entry name" value="TRANSCRIPTIONAL REPRESSOR OF EMRAB OPERON"/>
    <property type="match status" value="1"/>
</dbReference>
<dbReference type="Pfam" id="PF01047">
    <property type="entry name" value="MarR"/>
    <property type="match status" value="1"/>
</dbReference>
<dbReference type="EMBL" id="JACOGC010000003">
    <property type="protein sequence ID" value="MBC3885233.1"/>
    <property type="molecule type" value="Genomic_DNA"/>
</dbReference>
<evidence type="ECO:0000256" key="2">
    <source>
        <dbReference type="ARBA" id="ARBA00023125"/>
    </source>
</evidence>
<evidence type="ECO:0000256" key="4">
    <source>
        <dbReference type="SAM" id="MobiDB-lite"/>
    </source>
</evidence>
<gene>
    <name evidence="6" type="ORF">H8K27_08850</name>
</gene>
<dbReference type="PRINTS" id="PR00598">
    <property type="entry name" value="HTHMARR"/>
</dbReference>
<dbReference type="InterPro" id="IPR000835">
    <property type="entry name" value="HTH_MarR-typ"/>
</dbReference>
<comment type="caution">
    <text evidence="6">The sequence shown here is derived from an EMBL/GenBank/DDBJ whole genome shotgun (WGS) entry which is preliminary data.</text>
</comment>
<feature type="region of interest" description="Disordered" evidence="4">
    <location>
        <begin position="1"/>
        <end position="24"/>
    </location>
</feature>
<dbReference type="Gene3D" id="1.10.10.10">
    <property type="entry name" value="Winged helix-like DNA-binding domain superfamily/Winged helix DNA-binding domain"/>
    <property type="match status" value="1"/>
</dbReference>
<dbReference type="InterPro" id="IPR036388">
    <property type="entry name" value="WH-like_DNA-bd_sf"/>
</dbReference>
<dbReference type="SUPFAM" id="SSF46785">
    <property type="entry name" value="Winged helix' DNA-binding domain"/>
    <property type="match status" value="1"/>
</dbReference>
<feature type="domain" description="HTH marR-type" evidence="5">
    <location>
        <begin position="30"/>
        <end position="162"/>
    </location>
</feature>
<evidence type="ECO:0000259" key="5">
    <source>
        <dbReference type="PROSITE" id="PS50995"/>
    </source>
</evidence>
<evidence type="ECO:0000313" key="6">
    <source>
        <dbReference type="EMBL" id="MBC3885233.1"/>
    </source>
</evidence>
<keyword evidence="7" id="KW-1185">Reference proteome</keyword>
<keyword evidence="1" id="KW-0805">Transcription regulation</keyword>
<sequence>MPRKAVTQKNPSANLLSEQENAQGTAPDLRLETLKKIRIMIRAAQQHSLWIEKQCGINGAQLWIIQELQEAAGLRVGEIAKRLSIHQTTTSNLLDGLVKKGYVNKERDPEDQRVVKVHLTSQGKSLLKRAPQPARGLLPEAMRKMSDDSIASLHAGLQEILDSMDALDEGFALLPLPFTM</sequence>
<dbReference type="RefSeq" id="WP_186862826.1">
    <property type="nucleotide sequence ID" value="NZ_JACOGC010000003.1"/>
</dbReference>
<dbReference type="Proteomes" id="UP000613113">
    <property type="component" value="Unassembled WGS sequence"/>
</dbReference>
<proteinExistence type="predicted"/>
<dbReference type="SMART" id="SM00347">
    <property type="entry name" value="HTH_MARR"/>
    <property type="match status" value="1"/>
</dbReference>